<feature type="compositionally biased region" description="Gly residues" evidence="2">
    <location>
        <begin position="1434"/>
        <end position="1454"/>
    </location>
</feature>
<feature type="compositionally biased region" description="Polar residues" evidence="2">
    <location>
        <begin position="1265"/>
        <end position="1295"/>
    </location>
</feature>
<proteinExistence type="predicted"/>
<reference evidence="4" key="1">
    <citation type="journal article" date="2011" name="Genome Biol.">
        <title>Comparative genomics of the social amoebae Dictyostelium discoideum and Dictyostelium purpureum.</title>
        <authorList>
            <consortium name="US DOE Joint Genome Institute (JGI-PGF)"/>
            <person name="Sucgang R."/>
            <person name="Kuo A."/>
            <person name="Tian X."/>
            <person name="Salerno W."/>
            <person name="Parikh A."/>
            <person name="Feasley C.L."/>
            <person name="Dalin E."/>
            <person name="Tu H."/>
            <person name="Huang E."/>
            <person name="Barry K."/>
            <person name="Lindquist E."/>
            <person name="Shapiro H."/>
            <person name="Bruce D."/>
            <person name="Schmutz J."/>
            <person name="Salamov A."/>
            <person name="Fey P."/>
            <person name="Gaudet P."/>
            <person name="Anjard C."/>
            <person name="Babu M.M."/>
            <person name="Basu S."/>
            <person name="Bushmanova Y."/>
            <person name="van der Wel H."/>
            <person name="Katoh-Kurasawa M."/>
            <person name="Dinh C."/>
            <person name="Coutinho P.M."/>
            <person name="Saito T."/>
            <person name="Elias M."/>
            <person name="Schaap P."/>
            <person name="Kay R.R."/>
            <person name="Henrissat B."/>
            <person name="Eichinger L."/>
            <person name="Rivero F."/>
            <person name="Putnam N.H."/>
            <person name="West C.M."/>
            <person name="Loomis W.F."/>
            <person name="Chisholm R.L."/>
            <person name="Shaulsky G."/>
            <person name="Strassmann J.E."/>
            <person name="Queller D.C."/>
            <person name="Kuspa A."/>
            <person name="Grigoriev I.V."/>
        </authorList>
    </citation>
    <scope>NUCLEOTIDE SEQUENCE [LARGE SCALE GENOMIC DNA]</scope>
    <source>
        <strain evidence="4">QSDP1</strain>
    </source>
</reference>
<dbReference type="GO" id="GO:0005643">
    <property type="term" value="C:nuclear pore"/>
    <property type="evidence" value="ECO:0007669"/>
    <property type="project" value="UniProtKB-ARBA"/>
</dbReference>
<feature type="region of interest" description="Disordered" evidence="2">
    <location>
        <begin position="846"/>
        <end position="867"/>
    </location>
</feature>
<organism evidence="3 4">
    <name type="scientific">Dictyostelium purpureum</name>
    <name type="common">Slime mold</name>
    <dbReference type="NCBI Taxonomy" id="5786"/>
    <lineage>
        <taxon>Eukaryota</taxon>
        <taxon>Amoebozoa</taxon>
        <taxon>Evosea</taxon>
        <taxon>Eumycetozoa</taxon>
        <taxon>Dictyostelia</taxon>
        <taxon>Dictyosteliales</taxon>
        <taxon>Dictyosteliaceae</taxon>
        <taxon>Dictyostelium</taxon>
    </lineage>
</organism>
<dbReference type="Pfam" id="PF13634">
    <property type="entry name" value="Nucleoporin_FG"/>
    <property type="match status" value="5"/>
</dbReference>
<dbReference type="KEGG" id="dpp:DICPUDRAFT_78035"/>
<feature type="compositionally biased region" description="Polar residues" evidence="2">
    <location>
        <begin position="982"/>
        <end position="1023"/>
    </location>
</feature>
<feature type="compositionally biased region" description="Low complexity" evidence="2">
    <location>
        <begin position="1379"/>
        <end position="1390"/>
    </location>
</feature>
<gene>
    <name evidence="3" type="ORF">DICPUDRAFT_78035</name>
</gene>
<feature type="compositionally biased region" description="Basic and acidic residues" evidence="2">
    <location>
        <begin position="1029"/>
        <end position="1165"/>
    </location>
</feature>
<dbReference type="RefSeq" id="XP_003287164.1">
    <property type="nucleotide sequence ID" value="XM_003287116.1"/>
</dbReference>
<evidence type="ECO:0000313" key="3">
    <source>
        <dbReference type="EMBL" id="EGC36286.1"/>
    </source>
</evidence>
<evidence type="ECO:0000313" key="4">
    <source>
        <dbReference type="Proteomes" id="UP000001064"/>
    </source>
</evidence>
<sequence>MKEIEIIEGNKTKHLIFNNFKENLGQLKYSDNSKCYEELHIDSNSNLLAISNKFGLLFMISPTQSRDLIVFSINELLDNIQNSKIENSFTSTLIKNQITVPNIITTNGDNLSTVKLVVSNTNSYLSISFGKVIKIYSILDFISSGLKNFKLVLEIKDNFDGPLYSCQWNYNDEYIAVTTSSSLYIVNISRRCINKIKTNDSVLDACWDPKNPNQLFVGIEGDVLLIDKSNPSRPIKIFKNAIGDDYKVSTINLVLDKYIFVQYFKVEQDEFEDSDLYIFNIDNESVESFPLPFFPLSNFQTAVYTSSYIRQWNIVILASNKGAGPEIFHYNNGQWENYLQADSDRVTIDPPIVGMSLVTCYNTPPKNIDKVTEDASYPPVPILLLLLENGSLQISNFFNTKSKGQPIIQGPQIPSEPSQPSVLKDAPSYLVYPPLQGAPLETPSFFPSGPTIGILGTQQPTIGNITPIKVSASSRLGATSGLFGNQQPTIGNITPIKTSASSLLGATSGLFGNQQQPLQQPQQPSIKKSATLANLSQSNSIDTYSPTLRNCIEKYENTSIYNSKTPISQQIKKNLKSIEKYYQSIRDSSIVGNKVLDSVKEGYLENHQIDMIEEFQDIIGQLENQTKKNEDQGSVLNSQVLKYYSLSLNLESYLKDSSKKNYQDLLANRKLDPSTLELRDKLMKSYNDLSMGVQNVETHFKVLEQQQKDQPSNSQNGESHNSINLIYQSLANISQTENSLKNKIENIEKKFNKINLNKEKKEKLNDTIDLTQYTEYQLSKLSLDTVSNGKVATARQPAENYRHEVNVVKSNGYKNLISILKRKSNQTIKPQSPDFTRFFKSEDIEELESDEDDYNDESLNKSSFGSKNNSFSNSSFKFNSNITPVKSNSSSTSSTPHKPFPTTISFSADKFSEYDEEDDEDYEDYEDEEEEEEEEYDEEQEIYDSEEEEDYSTSNINNISNNKPIMNPSIFGNATAPPGPFGNNSFKSNNSPFGTNVPTPSFPNSLSTSPLTIASPSPLTSSPAFMPNLEKERLEKEKQEKERSEKEKQEKERLEKEKLEKERLEKEKERLEKEKQEKERLEKEARDKAEKERLEKEARDKAEKERLEKEAKEKAEKEKLEKEAKEKAEKERLEKEAREKAEKERLENEAKEKAEKEKLEKEARDTFTNGFGGLGSTPTTTPGTSPFGTNSASTIPPFGTANQTSTPSNTSIFSGNAFKPAATSVFGSSTSSPPSSTSVFGQPSSSVSPFGQTSVFGNNSGGSVFGQSQSTSGSVFGNNPSSSTGGSVFGSNSSPSTGGSVFGSNSSSSTGGSVFGSSSNPASAFGQTQNTSSSPTSSTTPFGATSQNTSAFARTSVFGGGTTSGSVFGSSNNSSGTFGNSSAFGGASTAPTTSAFGQASSNQSVFGSTSAFGGTNAAAGGSVFGQSSTPFGGGSVFGGGGQTNNGSVFGGGGQTNNNGSVFGQSSSNSSVFGSFGNTNQPAFGGNQWGK</sequence>
<dbReference type="eggNOG" id="KOG3630">
    <property type="taxonomic scope" value="Eukaryota"/>
</dbReference>
<dbReference type="InterPro" id="IPR025574">
    <property type="entry name" value="Nucleoporin_FG_rpt"/>
</dbReference>
<feature type="compositionally biased region" description="Low complexity" evidence="2">
    <location>
        <begin position="1224"/>
        <end position="1241"/>
    </location>
</feature>
<dbReference type="EMBL" id="GL871031">
    <property type="protein sequence ID" value="EGC36286.1"/>
    <property type="molecule type" value="Genomic_DNA"/>
</dbReference>
<feature type="coiled-coil region" evidence="1">
    <location>
        <begin position="730"/>
        <end position="764"/>
    </location>
</feature>
<feature type="compositionally biased region" description="Polar residues" evidence="2">
    <location>
        <begin position="1321"/>
        <end position="1330"/>
    </location>
</feature>
<feature type="compositionally biased region" description="Low complexity" evidence="2">
    <location>
        <begin position="952"/>
        <end position="970"/>
    </location>
</feature>
<keyword evidence="4" id="KW-1185">Reference proteome</keyword>
<feature type="compositionally biased region" description="Polar residues" evidence="2">
    <location>
        <begin position="1391"/>
        <end position="1402"/>
    </location>
</feature>
<dbReference type="InterPro" id="IPR027324">
    <property type="entry name" value="MAP2/MAP4/Tau"/>
</dbReference>
<feature type="region of interest" description="Disordered" evidence="2">
    <location>
        <begin position="1434"/>
        <end position="1490"/>
    </location>
</feature>
<dbReference type="VEuPathDB" id="AmoebaDB:DICPUDRAFT_78035"/>
<feature type="compositionally biased region" description="Acidic residues" evidence="2">
    <location>
        <begin position="846"/>
        <end position="856"/>
    </location>
</feature>
<feature type="compositionally biased region" description="Low complexity" evidence="2">
    <location>
        <begin position="1331"/>
        <end position="1341"/>
    </location>
</feature>
<dbReference type="STRING" id="5786.F0ZID1"/>
<dbReference type="FunCoup" id="F0ZID1">
    <property type="interactions" value="937"/>
</dbReference>
<feature type="compositionally biased region" description="Polar residues" evidence="2">
    <location>
        <begin position="1190"/>
        <end position="1214"/>
    </location>
</feature>
<feature type="compositionally biased region" description="Acidic residues" evidence="2">
    <location>
        <begin position="914"/>
        <end position="951"/>
    </location>
</feature>
<feature type="region of interest" description="Disordered" evidence="2">
    <location>
        <begin position="1379"/>
        <end position="1402"/>
    </location>
</feature>
<evidence type="ECO:0000256" key="2">
    <source>
        <dbReference type="SAM" id="MobiDB-lite"/>
    </source>
</evidence>
<feature type="compositionally biased region" description="Low complexity" evidence="2">
    <location>
        <begin position="1296"/>
        <end position="1320"/>
    </location>
</feature>
<dbReference type="eggNOG" id="KOG0845">
    <property type="taxonomic scope" value="Eukaryota"/>
</dbReference>
<dbReference type="OMA" id="NINTIEW"/>
<feature type="compositionally biased region" description="Low complexity" evidence="2">
    <location>
        <begin position="882"/>
        <end position="903"/>
    </location>
</feature>
<feature type="compositionally biased region" description="Low complexity" evidence="2">
    <location>
        <begin position="1176"/>
        <end position="1189"/>
    </location>
</feature>
<dbReference type="OrthoDB" id="248320at2759"/>
<feature type="compositionally biased region" description="Low complexity" evidence="2">
    <location>
        <begin position="1455"/>
        <end position="1477"/>
    </location>
</feature>
<feature type="region of interest" description="Disordered" evidence="2">
    <location>
        <begin position="882"/>
        <end position="1347"/>
    </location>
</feature>
<keyword evidence="1" id="KW-0175">Coiled coil</keyword>
<name>F0ZID1_DICPU</name>
<protein>
    <submittedName>
        <fullName evidence="3">Uncharacterized protein</fullName>
    </submittedName>
</protein>
<dbReference type="PANTHER" id="PTHR11501:SF18">
    <property type="entry name" value="MICROTUBULE-ASSOCIATED PROTEIN"/>
    <property type="match status" value="1"/>
</dbReference>
<dbReference type="InParanoid" id="F0ZID1"/>
<accession>F0ZID1</accession>
<dbReference type="PANTHER" id="PTHR11501">
    <property type="entry name" value="MICROTUBULE-ASSOCIATED PROTEIN"/>
    <property type="match status" value="1"/>
</dbReference>
<dbReference type="GeneID" id="10500904"/>
<dbReference type="Proteomes" id="UP000001064">
    <property type="component" value="Unassembled WGS sequence"/>
</dbReference>
<dbReference type="SUPFAM" id="SSF117289">
    <property type="entry name" value="Nucleoporin domain"/>
    <property type="match status" value="1"/>
</dbReference>
<feature type="compositionally biased region" description="Polar residues" evidence="2">
    <location>
        <begin position="1242"/>
        <end position="1258"/>
    </location>
</feature>
<dbReference type="GO" id="GO:0008017">
    <property type="term" value="F:microtubule binding"/>
    <property type="evidence" value="ECO:0007669"/>
    <property type="project" value="InterPro"/>
</dbReference>
<evidence type="ECO:0000256" key="1">
    <source>
        <dbReference type="SAM" id="Coils"/>
    </source>
</evidence>